<reference evidence="4 5" key="1">
    <citation type="submission" date="2018-05" db="EMBL/GenBank/DDBJ databases">
        <title>Flavobacterium sp. MEBiC07310.</title>
        <authorList>
            <person name="Baek K."/>
        </authorList>
    </citation>
    <scope>NUCLEOTIDE SEQUENCE [LARGE SCALE GENOMIC DNA]</scope>
    <source>
        <strain evidence="4 5">MEBiC07310</strain>
    </source>
</reference>
<feature type="chain" id="PRO_5015949497" description="Lipoprotein" evidence="3">
    <location>
        <begin position="28"/>
        <end position="532"/>
    </location>
</feature>
<dbReference type="AlphaFoldDB" id="A0A2U8QV78"/>
<keyword evidence="3" id="KW-0732">Signal</keyword>
<feature type="compositionally biased region" description="Low complexity" evidence="2">
    <location>
        <begin position="260"/>
        <end position="273"/>
    </location>
</feature>
<feature type="compositionally biased region" description="Gly residues" evidence="2">
    <location>
        <begin position="250"/>
        <end position="259"/>
    </location>
</feature>
<evidence type="ECO:0000256" key="1">
    <source>
        <dbReference type="SAM" id="Coils"/>
    </source>
</evidence>
<evidence type="ECO:0000256" key="2">
    <source>
        <dbReference type="SAM" id="MobiDB-lite"/>
    </source>
</evidence>
<feature type="signal peptide" evidence="3">
    <location>
        <begin position="1"/>
        <end position="27"/>
    </location>
</feature>
<organism evidence="4 5">
    <name type="scientific">Flavobacterium sediminis</name>
    <dbReference type="NCBI Taxonomy" id="2201181"/>
    <lineage>
        <taxon>Bacteria</taxon>
        <taxon>Pseudomonadati</taxon>
        <taxon>Bacteroidota</taxon>
        <taxon>Flavobacteriia</taxon>
        <taxon>Flavobacteriales</taxon>
        <taxon>Flavobacteriaceae</taxon>
        <taxon>Flavobacterium</taxon>
    </lineage>
</organism>
<evidence type="ECO:0000256" key="3">
    <source>
        <dbReference type="SAM" id="SignalP"/>
    </source>
</evidence>
<feature type="compositionally biased region" description="Low complexity" evidence="2">
    <location>
        <begin position="236"/>
        <end position="249"/>
    </location>
</feature>
<dbReference type="Proteomes" id="UP000245429">
    <property type="component" value="Chromosome"/>
</dbReference>
<evidence type="ECO:0000313" key="4">
    <source>
        <dbReference type="EMBL" id="AWM13786.1"/>
    </source>
</evidence>
<proteinExistence type="predicted"/>
<sequence>MKLKRKKRLLLSLSGLLVLLLTNCEKDYEESTTNYNLTTSRFDIRVLDSEQILSNAKVMDELQKIAGQTKAQATGTGTPIGTSRILYNSTYGFSVNTAYVKYVEDTTTGKHSYNFPLTRDSLVTSHLENLLLSSRSDGSYDAYIVEYGFSKDEYNAVSQTTLNNTTTRYYPIDFDTSVFNSGELNKMVLEYSCVEIWSLEVVPAHQGDNTGGELYTEEWVLVSNECTWNYYDDGTDGSSGSTTTTTGVETSGGVGGSAGGTSTTGDSSDSGNNTDIGDTCKGCGDSDIISSPATEPAEEPETPCDRIKAGTGSAAYKQKFKALNTPEKFNLDHETGFCEQEINGVKQYVDGVADGTNHLKILPGSMNGTHVHNNKPETDTNGNTFDAQIKMLSPGDLKQLLGTCQNANGNTPENAFVIMISNEGIFAITIAEPIGALSEETKTFLRGWKEGYEDKAKEILREYSTLSARKEQLQKMFLKALKKMQLDNKVALFEGQVENEDTSDINNYTIAWTQKTLKNTFFGLTIEETPCD</sequence>
<evidence type="ECO:0000313" key="5">
    <source>
        <dbReference type="Proteomes" id="UP000245429"/>
    </source>
</evidence>
<accession>A0A2U8QV78</accession>
<dbReference type="OrthoDB" id="1398592at2"/>
<evidence type="ECO:0008006" key="6">
    <source>
        <dbReference type="Google" id="ProtNLM"/>
    </source>
</evidence>
<feature type="region of interest" description="Disordered" evidence="2">
    <location>
        <begin position="287"/>
        <end position="308"/>
    </location>
</feature>
<dbReference type="EMBL" id="CP029463">
    <property type="protein sequence ID" value="AWM13786.1"/>
    <property type="molecule type" value="Genomic_DNA"/>
</dbReference>
<dbReference type="KEGG" id="fse:DI487_07865"/>
<keyword evidence="1" id="KW-0175">Coiled coil</keyword>
<dbReference type="RefSeq" id="WP_109569153.1">
    <property type="nucleotide sequence ID" value="NZ_CP029463.1"/>
</dbReference>
<gene>
    <name evidence="4" type="ORF">DI487_07865</name>
</gene>
<feature type="coiled-coil region" evidence="1">
    <location>
        <begin position="449"/>
        <end position="476"/>
    </location>
</feature>
<keyword evidence="5" id="KW-1185">Reference proteome</keyword>
<protein>
    <recommendedName>
        <fullName evidence="6">Lipoprotein</fullName>
    </recommendedName>
</protein>
<name>A0A2U8QV78_9FLAO</name>
<feature type="region of interest" description="Disordered" evidence="2">
    <location>
        <begin position="235"/>
        <end position="273"/>
    </location>
</feature>